<keyword evidence="17" id="KW-1133">Transmembrane helix</keyword>
<feature type="transmembrane region" description="Helical" evidence="17">
    <location>
        <begin position="198"/>
        <end position="220"/>
    </location>
</feature>
<comment type="caution">
    <text evidence="20">The sequence shown here is derived from an EMBL/GenBank/DDBJ whole genome shotgun (WGS) entry which is preliminary data.</text>
</comment>
<keyword evidence="11 17" id="KW-0472">Membrane</keyword>
<evidence type="ECO:0000256" key="7">
    <source>
        <dbReference type="ARBA" id="ARBA00022622"/>
    </source>
</evidence>
<evidence type="ECO:0000256" key="15">
    <source>
        <dbReference type="PROSITE-ProRule" id="PRU01356"/>
    </source>
</evidence>
<evidence type="ECO:0000256" key="11">
    <source>
        <dbReference type="ARBA" id="ARBA00023136"/>
    </source>
</evidence>
<comment type="similarity">
    <text evidence="3">Belongs to the RBT5 family.</text>
</comment>
<keyword evidence="14" id="KW-0449">Lipoprotein</keyword>
<dbReference type="CDD" id="cd12087">
    <property type="entry name" value="TM_EGFR-like"/>
    <property type="match status" value="1"/>
</dbReference>
<feature type="region of interest" description="Disordered" evidence="16">
    <location>
        <begin position="97"/>
        <end position="190"/>
    </location>
</feature>
<keyword evidence="13" id="KW-0325">Glycoprotein</keyword>
<evidence type="ECO:0000313" key="20">
    <source>
        <dbReference type="EMBL" id="KAK4174997.1"/>
    </source>
</evidence>
<feature type="compositionally biased region" description="Polar residues" evidence="16">
    <location>
        <begin position="136"/>
        <end position="158"/>
    </location>
</feature>
<evidence type="ECO:0000256" key="1">
    <source>
        <dbReference type="ARBA" id="ARBA00004609"/>
    </source>
</evidence>
<name>A0AAN7A7A0_9PEZI</name>
<keyword evidence="9 18" id="KW-0732">Signal</keyword>
<feature type="region of interest" description="Disordered" evidence="16">
    <location>
        <begin position="228"/>
        <end position="294"/>
    </location>
</feature>
<keyword evidence="12 15" id="KW-1015">Disulfide bond</keyword>
<evidence type="ECO:0000256" key="13">
    <source>
        <dbReference type="ARBA" id="ARBA00023180"/>
    </source>
</evidence>
<evidence type="ECO:0000256" key="9">
    <source>
        <dbReference type="ARBA" id="ARBA00022729"/>
    </source>
</evidence>
<gene>
    <name evidence="20" type="ORF">QBC36DRAFT_190910</name>
</gene>
<evidence type="ECO:0000313" key="21">
    <source>
        <dbReference type="Proteomes" id="UP001302321"/>
    </source>
</evidence>
<proteinExistence type="inferred from homology"/>
<dbReference type="GO" id="GO:0098552">
    <property type="term" value="C:side of membrane"/>
    <property type="evidence" value="ECO:0007669"/>
    <property type="project" value="UniProtKB-KW"/>
</dbReference>
<evidence type="ECO:0000256" key="17">
    <source>
        <dbReference type="SAM" id="Phobius"/>
    </source>
</evidence>
<keyword evidence="10" id="KW-0408">Iron</keyword>
<comment type="caution">
    <text evidence="15">Lacks conserved residue(s) required for the propagation of feature annotation.</text>
</comment>
<evidence type="ECO:0000256" key="14">
    <source>
        <dbReference type="ARBA" id="ARBA00023288"/>
    </source>
</evidence>
<comment type="subcellular location">
    <subcellularLocation>
        <location evidence="1">Cell membrane</location>
        <topology evidence="1">Lipid-anchor</topology>
        <topology evidence="1">GPI-anchor</topology>
    </subcellularLocation>
    <subcellularLocation>
        <location evidence="2">Secreted</location>
    </subcellularLocation>
</comment>
<evidence type="ECO:0000256" key="2">
    <source>
        <dbReference type="ARBA" id="ARBA00004613"/>
    </source>
</evidence>
<evidence type="ECO:0000256" key="5">
    <source>
        <dbReference type="ARBA" id="ARBA00022525"/>
    </source>
</evidence>
<keyword evidence="5" id="KW-0964">Secreted</keyword>
<reference evidence="20" key="2">
    <citation type="submission" date="2023-05" db="EMBL/GenBank/DDBJ databases">
        <authorList>
            <consortium name="Lawrence Berkeley National Laboratory"/>
            <person name="Steindorff A."/>
            <person name="Hensen N."/>
            <person name="Bonometti L."/>
            <person name="Westerberg I."/>
            <person name="Brannstrom I.O."/>
            <person name="Guillou S."/>
            <person name="Cros-Aarteil S."/>
            <person name="Calhoun S."/>
            <person name="Haridas S."/>
            <person name="Kuo A."/>
            <person name="Mondo S."/>
            <person name="Pangilinan J."/>
            <person name="Riley R."/>
            <person name="Labutti K."/>
            <person name="Andreopoulos B."/>
            <person name="Lipzen A."/>
            <person name="Chen C."/>
            <person name="Yanf M."/>
            <person name="Daum C."/>
            <person name="Ng V."/>
            <person name="Clum A."/>
            <person name="Ohm R."/>
            <person name="Martin F."/>
            <person name="Silar P."/>
            <person name="Natvig D."/>
            <person name="Lalanne C."/>
            <person name="Gautier V."/>
            <person name="Ament-Velasquez S.L."/>
            <person name="Kruys A."/>
            <person name="Hutchinson M.I."/>
            <person name="Powell A.J."/>
            <person name="Barry K."/>
            <person name="Miller A.N."/>
            <person name="Grigoriev I.V."/>
            <person name="Debuchy R."/>
            <person name="Gladieux P."/>
            <person name="Thoren M.H."/>
            <person name="Johannesson H."/>
        </authorList>
    </citation>
    <scope>NUCLEOTIDE SEQUENCE</scope>
    <source>
        <strain evidence="20">CBS 892.96</strain>
    </source>
</reference>
<keyword evidence="21" id="KW-1185">Reference proteome</keyword>
<evidence type="ECO:0000256" key="4">
    <source>
        <dbReference type="ARBA" id="ARBA00022475"/>
    </source>
</evidence>
<feature type="domain" description="CFEM" evidence="19">
    <location>
        <begin position="1"/>
        <end position="113"/>
    </location>
</feature>
<feature type="compositionally biased region" description="Low complexity" evidence="16">
    <location>
        <begin position="159"/>
        <end position="173"/>
    </location>
</feature>
<evidence type="ECO:0000256" key="6">
    <source>
        <dbReference type="ARBA" id="ARBA00022617"/>
    </source>
</evidence>
<evidence type="ECO:0000256" key="10">
    <source>
        <dbReference type="ARBA" id="ARBA00023004"/>
    </source>
</evidence>
<dbReference type="AlphaFoldDB" id="A0AAN7A7A0"/>
<dbReference type="PANTHER" id="PTHR37928:SF1">
    <property type="entry name" value="CFEM DOMAIN PROTEIN (AFU_ORTHOLOGUE AFUA_6G14090)"/>
    <property type="match status" value="1"/>
</dbReference>
<keyword evidence="6" id="KW-0349">Heme</keyword>
<dbReference type="InterPro" id="IPR051735">
    <property type="entry name" value="CFEM_domain"/>
</dbReference>
<accession>A0AAN7A7A0</accession>
<reference evidence="20" key="1">
    <citation type="journal article" date="2023" name="Mol. Phylogenet. Evol.">
        <title>Genome-scale phylogeny and comparative genomics of the fungal order Sordariales.</title>
        <authorList>
            <person name="Hensen N."/>
            <person name="Bonometti L."/>
            <person name="Westerberg I."/>
            <person name="Brannstrom I.O."/>
            <person name="Guillou S."/>
            <person name="Cros-Aarteil S."/>
            <person name="Calhoun S."/>
            <person name="Haridas S."/>
            <person name="Kuo A."/>
            <person name="Mondo S."/>
            <person name="Pangilinan J."/>
            <person name="Riley R."/>
            <person name="LaButti K."/>
            <person name="Andreopoulos B."/>
            <person name="Lipzen A."/>
            <person name="Chen C."/>
            <person name="Yan M."/>
            <person name="Daum C."/>
            <person name="Ng V."/>
            <person name="Clum A."/>
            <person name="Steindorff A."/>
            <person name="Ohm R.A."/>
            <person name="Martin F."/>
            <person name="Silar P."/>
            <person name="Natvig D.O."/>
            <person name="Lalanne C."/>
            <person name="Gautier V."/>
            <person name="Ament-Velasquez S.L."/>
            <person name="Kruys A."/>
            <person name="Hutchinson M.I."/>
            <person name="Powell A.J."/>
            <person name="Barry K."/>
            <person name="Miller A.N."/>
            <person name="Grigoriev I.V."/>
            <person name="Debuchy R."/>
            <person name="Gladieux P."/>
            <person name="Hiltunen Thoren M."/>
            <person name="Johannesson H."/>
        </authorList>
    </citation>
    <scope>NUCLEOTIDE SEQUENCE</scope>
    <source>
        <strain evidence="20">CBS 892.96</strain>
    </source>
</reference>
<feature type="compositionally biased region" description="Basic and acidic residues" evidence="16">
    <location>
        <begin position="269"/>
        <end position="294"/>
    </location>
</feature>
<dbReference type="PROSITE" id="PS52012">
    <property type="entry name" value="CFEM"/>
    <property type="match status" value="1"/>
</dbReference>
<evidence type="ECO:0000256" key="8">
    <source>
        <dbReference type="ARBA" id="ARBA00022723"/>
    </source>
</evidence>
<keyword evidence="8" id="KW-0479">Metal-binding</keyword>
<feature type="compositionally biased region" description="Low complexity" evidence="16">
    <location>
        <begin position="98"/>
        <end position="135"/>
    </location>
</feature>
<feature type="signal peptide" evidence="18">
    <location>
        <begin position="1"/>
        <end position="20"/>
    </location>
</feature>
<dbReference type="EMBL" id="MU866253">
    <property type="protein sequence ID" value="KAK4174997.1"/>
    <property type="molecule type" value="Genomic_DNA"/>
</dbReference>
<keyword evidence="4" id="KW-1003">Cell membrane</keyword>
<dbReference type="GO" id="GO:0005886">
    <property type="term" value="C:plasma membrane"/>
    <property type="evidence" value="ECO:0007669"/>
    <property type="project" value="UniProtKB-SubCell"/>
</dbReference>
<evidence type="ECO:0000259" key="19">
    <source>
        <dbReference type="PROSITE" id="PS52012"/>
    </source>
</evidence>
<dbReference type="GO" id="GO:0005576">
    <property type="term" value="C:extracellular region"/>
    <property type="evidence" value="ECO:0007669"/>
    <property type="project" value="UniProtKB-SubCell"/>
</dbReference>
<feature type="compositionally biased region" description="Polar residues" evidence="16">
    <location>
        <begin position="248"/>
        <end position="261"/>
    </location>
</feature>
<evidence type="ECO:0000256" key="12">
    <source>
        <dbReference type="ARBA" id="ARBA00023157"/>
    </source>
</evidence>
<dbReference type="GO" id="GO:0046872">
    <property type="term" value="F:metal ion binding"/>
    <property type="evidence" value="ECO:0007669"/>
    <property type="project" value="UniProtKB-KW"/>
</dbReference>
<dbReference type="InterPro" id="IPR008427">
    <property type="entry name" value="Extracellular_membr_CFEM_dom"/>
</dbReference>
<dbReference type="Proteomes" id="UP001302321">
    <property type="component" value="Unassembled WGS sequence"/>
</dbReference>
<sequence>MLSLRSLALLTVAGGGLVQALDIANIDPCAHSCLLSAPTFDCPASQYACLCPKADWGFAIRDCALRENVCPPDYEPALMAALSAGCSAVGAPFPAGDTSAATPPVETTTPEPTPAEPTTDAAPAAEPTTTESPTAQLDQEATSTAAESSPTGESTAVEPTTTPTGSPSKSSSADETEETSEIPKDEETPAGLPEAAKIGIGVGVGAAVLALIGVGVCIFLRNRHVDKKSNDSASGADRYKISPPMPSREQNPYNHGNNSSDYDIGANELEIKSYRYDDMTEGKQPKPMEPRQMV</sequence>
<organism evidence="20 21">
    <name type="scientific">Triangularia setosa</name>
    <dbReference type="NCBI Taxonomy" id="2587417"/>
    <lineage>
        <taxon>Eukaryota</taxon>
        <taxon>Fungi</taxon>
        <taxon>Dikarya</taxon>
        <taxon>Ascomycota</taxon>
        <taxon>Pezizomycotina</taxon>
        <taxon>Sordariomycetes</taxon>
        <taxon>Sordariomycetidae</taxon>
        <taxon>Sordariales</taxon>
        <taxon>Podosporaceae</taxon>
        <taxon>Triangularia</taxon>
    </lineage>
</organism>
<evidence type="ECO:0000256" key="3">
    <source>
        <dbReference type="ARBA" id="ARBA00010031"/>
    </source>
</evidence>
<protein>
    <recommendedName>
        <fullName evidence="19">CFEM domain-containing protein</fullName>
    </recommendedName>
</protein>
<evidence type="ECO:0000256" key="18">
    <source>
        <dbReference type="SAM" id="SignalP"/>
    </source>
</evidence>
<dbReference type="Pfam" id="PF05730">
    <property type="entry name" value="CFEM"/>
    <property type="match status" value="1"/>
</dbReference>
<feature type="disulfide bond" evidence="15">
    <location>
        <begin position="42"/>
        <end position="49"/>
    </location>
</feature>
<evidence type="ECO:0000256" key="16">
    <source>
        <dbReference type="SAM" id="MobiDB-lite"/>
    </source>
</evidence>
<feature type="chain" id="PRO_5042896905" description="CFEM domain-containing protein" evidence="18">
    <location>
        <begin position="21"/>
        <end position="294"/>
    </location>
</feature>
<keyword evidence="7" id="KW-0336">GPI-anchor</keyword>
<dbReference type="PANTHER" id="PTHR37928">
    <property type="entry name" value="CFEM DOMAIN PROTEIN (AFU_ORTHOLOGUE AFUA_6G14090)"/>
    <property type="match status" value="1"/>
</dbReference>
<keyword evidence="17" id="KW-0812">Transmembrane</keyword>